<organism evidence="1 2">
    <name type="scientific">Oryza meyeriana var. granulata</name>
    <dbReference type="NCBI Taxonomy" id="110450"/>
    <lineage>
        <taxon>Eukaryota</taxon>
        <taxon>Viridiplantae</taxon>
        <taxon>Streptophyta</taxon>
        <taxon>Embryophyta</taxon>
        <taxon>Tracheophyta</taxon>
        <taxon>Spermatophyta</taxon>
        <taxon>Magnoliopsida</taxon>
        <taxon>Liliopsida</taxon>
        <taxon>Poales</taxon>
        <taxon>Poaceae</taxon>
        <taxon>BOP clade</taxon>
        <taxon>Oryzoideae</taxon>
        <taxon>Oryzeae</taxon>
        <taxon>Oryzinae</taxon>
        <taxon>Oryza</taxon>
        <taxon>Oryza meyeriana</taxon>
    </lineage>
</organism>
<evidence type="ECO:0000313" key="1">
    <source>
        <dbReference type="EMBL" id="KAF0926196.1"/>
    </source>
</evidence>
<gene>
    <name evidence="1" type="ORF">E2562_022033</name>
</gene>
<dbReference type="EMBL" id="SPHZ02000003">
    <property type="protein sequence ID" value="KAF0926196.1"/>
    <property type="molecule type" value="Genomic_DNA"/>
</dbReference>
<sequence>MPQGSPSATALLPISRPRDLPHARVLLYPACLDDDDGGFDGGALVKPFGPIHNRALPQATPPREGGRSLQLLVEANIATTAFWRRVTAAAREAEIENIN</sequence>
<dbReference type="AlphaFoldDB" id="A0A6G1ENK5"/>
<evidence type="ECO:0000313" key="2">
    <source>
        <dbReference type="Proteomes" id="UP000479710"/>
    </source>
</evidence>
<accession>A0A6G1ENK5</accession>
<protein>
    <submittedName>
        <fullName evidence="1">Uncharacterized protein</fullName>
    </submittedName>
</protein>
<proteinExistence type="predicted"/>
<name>A0A6G1ENK5_9ORYZ</name>
<dbReference type="Proteomes" id="UP000479710">
    <property type="component" value="Unassembled WGS sequence"/>
</dbReference>
<comment type="caution">
    <text evidence="1">The sequence shown here is derived from an EMBL/GenBank/DDBJ whole genome shotgun (WGS) entry which is preliminary data.</text>
</comment>
<reference evidence="1 2" key="1">
    <citation type="submission" date="2019-11" db="EMBL/GenBank/DDBJ databases">
        <title>Whole genome sequence of Oryza granulata.</title>
        <authorList>
            <person name="Li W."/>
        </authorList>
    </citation>
    <scope>NUCLEOTIDE SEQUENCE [LARGE SCALE GENOMIC DNA]</scope>
    <source>
        <strain evidence="2">cv. Menghai</strain>
        <tissue evidence="1">Leaf</tissue>
    </source>
</reference>
<keyword evidence="2" id="KW-1185">Reference proteome</keyword>